<gene>
    <name evidence="1" type="ORF">L2E82_01093</name>
</gene>
<evidence type="ECO:0000313" key="2">
    <source>
        <dbReference type="Proteomes" id="UP001055811"/>
    </source>
</evidence>
<reference evidence="1 2" key="2">
    <citation type="journal article" date="2022" name="Mol. Ecol. Resour.">
        <title>The genomes of chicory, endive, great burdock and yacon provide insights into Asteraceae paleo-polyploidization history and plant inulin production.</title>
        <authorList>
            <person name="Fan W."/>
            <person name="Wang S."/>
            <person name="Wang H."/>
            <person name="Wang A."/>
            <person name="Jiang F."/>
            <person name="Liu H."/>
            <person name="Zhao H."/>
            <person name="Xu D."/>
            <person name="Zhang Y."/>
        </authorList>
    </citation>
    <scope>NUCLEOTIDE SEQUENCE [LARGE SCALE GENOMIC DNA]</scope>
    <source>
        <strain evidence="2">cv. Punajuju</strain>
        <tissue evidence="1">Leaves</tissue>
    </source>
</reference>
<organism evidence="1 2">
    <name type="scientific">Cichorium intybus</name>
    <name type="common">Chicory</name>
    <dbReference type="NCBI Taxonomy" id="13427"/>
    <lineage>
        <taxon>Eukaryota</taxon>
        <taxon>Viridiplantae</taxon>
        <taxon>Streptophyta</taxon>
        <taxon>Embryophyta</taxon>
        <taxon>Tracheophyta</taxon>
        <taxon>Spermatophyta</taxon>
        <taxon>Magnoliopsida</taxon>
        <taxon>eudicotyledons</taxon>
        <taxon>Gunneridae</taxon>
        <taxon>Pentapetalae</taxon>
        <taxon>asterids</taxon>
        <taxon>campanulids</taxon>
        <taxon>Asterales</taxon>
        <taxon>Asteraceae</taxon>
        <taxon>Cichorioideae</taxon>
        <taxon>Cichorieae</taxon>
        <taxon>Cichoriinae</taxon>
        <taxon>Cichorium</taxon>
    </lineage>
</organism>
<proteinExistence type="predicted"/>
<dbReference type="Proteomes" id="UP001055811">
    <property type="component" value="Linkage Group LG01"/>
</dbReference>
<comment type="caution">
    <text evidence="1">The sequence shown here is derived from an EMBL/GenBank/DDBJ whole genome shotgun (WGS) entry which is preliminary data.</text>
</comment>
<protein>
    <submittedName>
        <fullName evidence="1">Uncharacterized protein</fullName>
    </submittedName>
</protein>
<keyword evidence="2" id="KW-1185">Reference proteome</keyword>
<sequence>MLSSKIFLTATTVVLLISLLVSIGFPSNNYSSDEDVEAIPIDGGAIGPESFDFNPFDGTGPYTGVSDGRIIKWLPRERRWTDFAITSPNREGCGGPKLEHTCGRPLDLKFNKRNGELLIADAYFGLLTVGPNGGLAKSLVSKVEGRSLMFTNSLDIDHTNGIIYFTDSSQRYTRRDHMLVILTNDKTGRLLKYDLESTKVTVLVHNFTFPNGVALSQDGNFLLVAETTNCRITRFWLKTRKAGTLEVFADLPGYPDNIKVNEKGEFWVAMYSRESRILRWIHSKPWIVYALRKLLPVNIVRVVSYIAKRGGEGLAIKLGVNGEILEMLEDVKGKKWKHASEVMERGEYFWIGSVENSFAVKLKIQ</sequence>
<name>A0ACB9GY08_CICIN</name>
<reference evidence="2" key="1">
    <citation type="journal article" date="2022" name="Mol. Ecol. Resour.">
        <title>The genomes of chicory, endive, great burdock and yacon provide insights into Asteraceae palaeo-polyploidization history and plant inulin production.</title>
        <authorList>
            <person name="Fan W."/>
            <person name="Wang S."/>
            <person name="Wang H."/>
            <person name="Wang A."/>
            <person name="Jiang F."/>
            <person name="Liu H."/>
            <person name="Zhao H."/>
            <person name="Xu D."/>
            <person name="Zhang Y."/>
        </authorList>
    </citation>
    <scope>NUCLEOTIDE SEQUENCE [LARGE SCALE GENOMIC DNA]</scope>
    <source>
        <strain evidence="2">cv. Punajuju</strain>
    </source>
</reference>
<evidence type="ECO:0000313" key="1">
    <source>
        <dbReference type="EMBL" id="KAI3788332.1"/>
    </source>
</evidence>
<accession>A0ACB9GY08</accession>
<dbReference type="EMBL" id="CM042009">
    <property type="protein sequence ID" value="KAI3788332.1"/>
    <property type="molecule type" value="Genomic_DNA"/>
</dbReference>